<dbReference type="Proteomes" id="UP001057738">
    <property type="component" value="Plasmid psa3239"/>
</dbReference>
<keyword evidence="2" id="KW-1185">Reference proteome</keyword>
<accession>A0ABY5Q8C2</accession>
<dbReference type="RefSeq" id="WP_257858284.1">
    <property type="nucleotide sequence ID" value="NZ_CP102516.1"/>
</dbReference>
<gene>
    <name evidence="1" type="ORF">NRK68_35360</name>
</gene>
<evidence type="ECO:0000313" key="1">
    <source>
        <dbReference type="EMBL" id="UUY52544.1"/>
    </source>
</evidence>
<keyword evidence="1" id="KW-0614">Plasmid</keyword>
<reference evidence="1" key="1">
    <citation type="submission" date="2022-08" db="EMBL/GenBank/DDBJ databases">
        <authorList>
            <person name="Tian L."/>
        </authorList>
    </citation>
    <scope>NUCLEOTIDE SEQUENCE</scope>
    <source>
        <strain evidence="1">CM253</strain>
        <plasmid evidence="1">psa3239</plasmid>
    </source>
</reference>
<sequence>MSFDKHLDDPALNAPEAAPRWRRVTLPVPPVSKLVKDGHLASRLGTVTGSGLGVWIATGNTQGDITWATVAIALAAIAADAVRRP</sequence>
<dbReference type="GeneID" id="95578820"/>
<dbReference type="EMBL" id="CP102516">
    <property type="protein sequence ID" value="UUY52544.1"/>
    <property type="molecule type" value="Genomic_DNA"/>
</dbReference>
<proteinExistence type="predicted"/>
<name>A0ABY5Q8C2_9ACTN</name>
<protein>
    <submittedName>
        <fullName evidence="1">Uncharacterized protein</fullName>
    </submittedName>
</protein>
<organism evidence="1 2">
    <name type="scientific">Streptomyces yangpuensis</name>
    <dbReference type="NCBI Taxonomy" id="1648182"/>
    <lineage>
        <taxon>Bacteria</taxon>
        <taxon>Bacillati</taxon>
        <taxon>Actinomycetota</taxon>
        <taxon>Actinomycetes</taxon>
        <taxon>Kitasatosporales</taxon>
        <taxon>Streptomycetaceae</taxon>
        <taxon>Streptomyces</taxon>
    </lineage>
</organism>
<geneLocation type="plasmid" evidence="1 2">
    <name>psa3239</name>
</geneLocation>
<evidence type="ECO:0000313" key="2">
    <source>
        <dbReference type="Proteomes" id="UP001057738"/>
    </source>
</evidence>